<feature type="region of interest" description="Disordered" evidence="2">
    <location>
        <begin position="873"/>
        <end position="917"/>
    </location>
</feature>
<evidence type="ECO:0000313" key="4">
    <source>
        <dbReference type="EMBL" id="RFU29736.1"/>
    </source>
</evidence>
<gene>
    <name evidence="4" type="ORF">B7463_g6615</name>
</gene>
<dbReference type="GO" id="GO:0034967">
    <property type="term" value="C:Set3 complex"/>
    <property type="evidence" value="ECO:0007669"/>
    <property type="project" value="TreeGrafter"/>
</dbReference>
<feature type="region of interest" description="Disordered" evidence="2">
    <location>
        <begin position="94"/>
        <end position="227"/>
    </location>
</feature>
<comment type="caution">
    <text evidence="4">The sequence shown here is derived from an EMBL/GenBank/DDBJ whole genome shotgun (WGS) entry which is preliminary data.</text>
</comment>
<reference evidence="4 5" key="1">
    <citation type="submission" date="2018-05" db="EMBL/GenBank/DDBJ databases">
        <title>Draft genome sequence of Scytalidium lignicola DSM 105466, a ubiquitous saprotrophic fungus.</title>
        <authorList>
            <person name="Buettner E."/>
            <person name="Gebauer A.M."/>
            <person name="Hofrichter M."/>
            <person name="Liers C."/>
            <person name="Kellner H."/>
        </authorList>
    </citation>
    <scope>NUCLEOTIDE SEQUENCE [LARGE SCALE GENOMIC DNA]</scope>
    <source>
        <strain evidence="4 5">DSM 105466</strain>
    </source>
</reference>
<dbReference type="OMA" id="IKCICSF"/>
<dbReference type="GO" id="GO:0006325">
    <property type="term" value="P:chromatin organization"/>
    <property type="evidence" value="ECO:0007669"/>
    <property type="project" value="UniProtKB-KW"/>
</dbReference>
<feature type="compositionally biased region" description="Acidic residues" evidence="2">
    <location>
        <begin position="1153"/>
        <end position="1171"/>
    </location>
</feature>
<evidence type="ECO:0000256" key="1">
    <source>
        <dbReference type="ARBA" id="ARBA00022853"/>
    </source>
</evidence>
<feature type="compositionally biased region" description="Basic residues" evidence="2">
    <location>
        <begin position="125"/>
        <end position="138"/>
    </location>
</feature>
<feature type="region of interest" description="Disordered" evidence="2">
    <location>
        <begin position="1048"/>
        <end position="1102"/>
    </location>
</feature>
<keyword evidence="1" id="KW-0156">Chromatin regulator</keyword>
<dbReference type="SUPFAM" id="SSF57903">
    <property type="entry name" value="FYVE/PHD zinc finger"/>
    <property type="match status" value="1"/>
</dbReference>
<dbReference type="PANTHER" id="PTHR46462">
    <property type="entry name" value="UPSET, ISOFORM A"/>
    <property type="match status" value="1"/>
</dbReference>
<keyword evidence="5" id="KW-1185">Reference proteome</keyword>
<feature type="compositionally biased region" description="Polar residues" evidence="2">
    <location>
        <begin position="625"/>
        <end position="634"/>
    </location>
</feature>
<dbReference type="PANTHER" id="PTHR46462:SF3">
    <property type="entry name" value="UPSET, ISOFORM A"/>
    <property type="match status" value="1"/>
</dbReference>
<organism evidence="4 5">
    <name type="scientific">Scytalidium lignicola</name>
    <name type="common">Hyphomycete</name>
    <dbReference type="NCBI Taxonomy" id="5539"/>
    <lineage>
        <taxon>Eukaryota</taxon>
        <taxon>Fungi</taxon>
        <taxon>Dikarya</taxon>
        <taxon>Ascomycota</taxon>
        <taxon>Pezizomycotina</taxon>
        <taxon>Leotiomycetes</taxon>
        <taxon>Leotiomycetes incertae sedis</taxon>
        <taxon>Scytalidium</taxon>
    </lineage>
</organism>
<dbReference type="OrthoDB" id="1928087at2759"/>
<sequence length="1231" mass="133661">MTERLLSITTQIATPIQTSFPSATPLSATNDAHTVVESVDEEPYTIKCICDFSDDDGNTIYCETCDTWQHIECFYPGRVDDASRAEFDHSCADCKPRPLDRKHATERQRHQRENKILHDSSSEKKTKRPPSKSHKKKSKPSDLQVNGYHYDADAHRNGSPQDHPFQSQSQSQSQAHSHSKKTKGHRSSQSISSQAKRSPPLPPSHSRSNTVVHPPSPAHTPQELPYGLPLSSYSDTFLHLYKDDPGAQAVPTNSFANLNVPNAMSLWLKEPEKLQQDAGVKAREDVFQNLTVPVDKLKWRELRVERKEATWNGMLYQWRYLTTPTQLSKSGLRIGELNGLVGFQKDYCSDKENRWTESIHPRPFIFFHPHLPLFIDTRKEGSICRYVRRSCRANATLETYIAGETEYHFWLVSERPLAANEQITLSWDFRFPSQVQSRFMHVLDLGDDDGSHYEGPDLSDEEYEQLSNVISGVLADYGGCACDLGNDCAFVRFLNRNLHGRSSSQEHASANANANANGTKPKKSRRPKLHVSPTSTGHATNSRAASEGQQESYDAEDDSHSVSGSSRSKPQSRDLTPLHTVAEPNGILTEPSDREKRKLAMLEDTFKKMEQAQQPPRKKKRASDGPNSVASATGQQQQQQQQQHSAKAKPKSAGPRGSISHPSAAAAAAKNGVNGNKGKQYVDAATSQRQSGSPFSGISPTAVAPSPRNPPSRPASIRSGSRQPSLGPKSSYVDAGTQTDGIDNDWYCPEKMPLRKRSIVSLSKRLLKNRHKIRRSLEMQQADPPQIGYVNGTDAQMSNAPPLPLPPPPQPASAPIPEPVPLTMELDTPQVMDHGSVHSPVDVKESIVAIVPPASPSEKTQISSADVDMPDAPAVVDIPLKPSAPLPEPKAENGTSDNSSPPAVDGPKHPEPRIQLPTSPIVPAANIILGTPTVATPSSTTASSLLSPFPTLLPQTPSASVGVNGVSQPSPIKTTKKLSLSDYKARLKRTDSATNNKPAPESYPTTVKPSLGPIEEVKANGIIEEPAVVDSPVAEKTTDPLAVIATPAAESTPNLASEPNGDIDQTTPTRGSARSEEVEELRDEKEEEGLGEVALDSYDGEDHAGEVAVGVADEDARGVPVVHEQGEGDADEGDEHVEGEEVGVGRWVGVRDEEVETVVEDEEEGDDEGLGDFDAVYPGEDVDAVGAEDGDAGHDWDAGYAGDEEFVAPADIEEVVAQAEDHDGLEGEDAG</sequence>
<feature type="compositionally biased region" description="Pro residues" evidence="2">
    <location>
        <begin position="801"/>
        <end position="812"/>
    </location>
</feature>
<evidence type="ECO:0000256" key="2">
    <source>
        <dbReference type="SAM" id="MobiDB-lite"/>
    </source>
</evidence>
<dbReference type="Proteomes" id="UP000258309">
    <property type="component" value="Unassembled WGS sequence"/>
</dbReference>
<feature type="compositionally biased region" description="Acidic residues" evidence="2">
    <location>
        <begin position="1127"/>
        <end position="1141"/>
    </location>
</feature>
<evidence type="ECO:0000259" key="3">
    <source>
        <dbReference type="PROSITE" id="PS50280"/>
    </source>
</evidence>
<protein>
    <recommendedName>
        <fullName evidence="3">SET domain-containing protein</fullName>
    </recommendedName>
</protein>
<dbReference type="STRING" id="5539.A0A3E2H8I5"/>
<feature type="compositionally biased region" description="Acidic residues" evidence="2">
    <location>
        <begin position="1077"/>
        <end position="1090"/>
    </location>
</feature>
<dbReference type="Pfam" id="PF00856">
    <property type="entry name" value="SET"/>
    <property type="match status" value="1"/>
</dbReference>
<feature type="compositionally biased region" description="Low complexity" evidence="2">
    <location>
        <begin position="187"/>
        <end position="208"/>
    </location>
</feature>
<dbReference type="EMBL" id="NCSJ02000119">
    <property type="protein sequence ID" value="RFU29736.1"/>
    <property type="molecule type" value="Genomic_DNA"/>
</dbReference>
<feature type="region of interest" description="Disordered" evidence="2">
    <location>
        <begin position="1123"/>
        <end position="1200"/>
    </location>
</feature>
<feature type="compositionally biased region" description="Basic and acidic residues" evidence="2">
    <location>
        <begin position="94"/>
        <end position="124"/>
    </location>
</feature>
<dbReference type="Gene3D" id="3.30.40.10">
    <property type="entry name" value="Zinc/RING finger domain, C3HC4 (zinc finger)"/>
    <property type="match status" value="1"/>
</dbReference>
<feature type="region of interest" description="Disordered" evidence="2">
    <location>
        <begin position="988"/>
        <end position="1011"/>
    </location>
</feature>
<feature type="compositionally biased region" description="Basic and acidic residues" evidence="2">
    <location>
        <begin position="591"/>
        <end position="610"/>
    </location>
</feature>
<feature type="compositionally biased region" description="Basic residues" evidence="2">
    <location>
        <begin position="520"/>
        <end position="529"/>
    </location>
</feature>
<feature type="non-terminal residue" evidence="4">
    <location>
        <position position="1231"/>
    </location>
</feature>
<dbReference type="PROSITE" id="PS50280">
    <property type="entry name" value="SET"/>
    <property type="match status" value="1"/>
</dbReference>
<feature type="compositionally biased region" description="Polar residues" evidence="2">
    <location>
        <begin position="685"/>
        <end position="699"/>
    </location>
</feature>
<proteinExistence type="predicted"/>
<dbReference type="InterPro" id="IPR013083">
    <property type="entry name" value="Znf_RING/FYVE/PHD"/>
</dbReference>
<dbReference type="InterPro" id="IPR001214">
    <property type="entry name" value="SET_dom"/>
</dbReference>
<feature type="region of interest" description="Disordered" evidence="2">
    <location>
        <begin position="502"/>
        <end position="748"/>
    </location>
</feature>
<feature type="non-terminal residue" evidence="4">
    <location>
        <position position="1"/>
    </location>
</feature>
<dbReference type="InterPro" id="IPR046341">
    <property type="entry name" value="SET_dom_sf"/>
</dbReference>
<feature type="compositionally biased region" description="Acidic residues" evidence="2">
    <location>
        <begin position="1180"/>
        <end position="1190"/>
    </location>
</feature>
<feature type="compositionally biased region" description="Low complexity" evidence="2">
    <location>
        <begin position="166"/>
        <end position="176"/>
    </location>
</feature>
<feature type="compositionally biased region" description="Low complexity" evidence="2">
    <location>
        <begin position="664"/>
        <end position="679"/>
    </location>
</feature>
<feature type="compositionally biased region" description="Polar residues" evidence="2">
    <location>
        <begin position="532"/>
        <end position="552"/>
    </location>
</feature>
<evidence type="ECO:0000313" key="5">
    <source>
        <dbReference type="Proteomes" id="UP000258309"/>
    </source>
</evidence>
<dbReference type="SUPFAM" id="SSF82199">
    <property type="entry name" value="SET domain"/>
    <property type="match status" value="1"/>
</dbReference>
<dbReference type="AlphaFoldDB" id="A0A3E2H8I5"/>
<feature type="compositionally biased region" description="Basic residues" evidence="2">
    <location>
        <begin position="177"/>
        <end position="186"/>
    </location>
</feature>
<feature type="domain" description="SET" evidence="3">
    <location>
        <begin position="323"/>
        <end position="428"/>
    </location>
</feature>
<feature type="compositionally biased region" description="Polar residues" evidence="2">
    <location>
        <begin position="992"/>
        <end position="1008"/>
    </location>
</feature>
<dbReference type="InterPro" id="IPR011011">
    <property type="entry name" value="Znf_FYVE_PHD"/>
</dbReference>
<name>A0A3E2H8I5_SCYLI</name>
<dbReference type="GO" id="GO:0070210">
    <property type="term" value="C:Rpd3L-Expanded complex"/>
    <property type="evidence" value="ECO:0007669"/>
    <property type="project" value="TreeGrafter"/>
</dbReference>
<feature type="compositionally biased region" description="Polar residues" evidence="2">
    <location>
        <begin position="1049"/>
        <end position="1072"/>
    </location>
</feature>
<dbReference type="Gene3D" id="2.170.270.10">
    <property type="entry name" value="SET domain"/>
    <property type="match status" value="1"/>
</dbReference>
<accession>A0A3E2H8I5</accession>
<feature type="region of interest" description="Disordered" evidence="2">
    <location>
        <begin position="792"/>
        <end position="812"/>
    </location>
</feature>
<dbReference type="GO" id="GO:0006355">
    <property type="term" value="P:regulation of DNA-templated transcription"/>
    <property type="evidence" value="ECO:0007669"/>
    <property type="project" value="TreeGrafter"/>
</dbReference>
<dbReference type="SMART" id="SM00317">
    <property type="entry name" value="SET"/>
    <property type="match status" value="1"/>
</dbReference>